<dbReference type="RefSeq" id="WP_149167776.1">
    <property type="nucleotide sequence ID" value="NZ_QOKV01000029.1"/>
</dbReference>
<dbReference type="EMBL" id="QOKV01000029">
    <property type="protein sequence ID" value="KAA0678186.1"/>
    <property type="molecule type" value="Genomic_DNA"/>
</dbReference>
<sequence length="343" mass="37463">MTTWLDHFVSGAFDRLLDAKRVGAYGLDQYSDADLEARFRIDLGIHRGDSVAAMRLMNAIIAAALPGEGGMASFTPRVAPIDAVIVAMTGPFLQTEAERLAAGGTPHLMTTALQVSPDLVAALAGARAPDTEDHMPDLARATGYIDLPHRALLLSATTQVRAIFTQPVPESANIRALVILTSPGSNRVTSYLYWTIFGPDAGPIGSDNATDVPDDHLRDRLAEFVKLVVLYRLSVPQACQEPLPSITPQTLSVSRKRQQLQKTRTIFKVVRLSPPADRFGRPNVVPGMAGHAGWRLDKRVEVDGHFRWQPHGTGRMDRKLIWNEPYMRGPRGAILAPTLEKVA</sequence>
<evidence type="ECO:0000313" key="1">
    <source>
        <dbReference type="EMBL" id="KAA0678186.1"/>
    </source>
</evidence>
<organism evidence="1 2">
    <name type="scientific">Azospirillum brasilense</name>
    <dbReference type="NCBI Taxonomy" id="192"/>
    <lineage>
        <taxon>Bacteria</taxon>
        <taxon>Pseudomonadati</taxon>
        <taxon>Pseudomonadota</taxon>
        <taxon>Alphaproteobacteria</taxon>
        <taxon>Rhodospirillales</taxon>
        <taxon>Azospirillaceae</taxon>
        <taxon>Azospirillum</taxon>
    </lineage>
</organism>
<protein>
    <submittedName>
        <fullName evidence="1">Uncharacterized protein</fullName>
    </submittedName>
</protein>
<name>A0A6L3ASB0_AZOBR</name>
<gene>
    <name evidence="1" type="ORF">DS837_28115</name>
</gene>
<proteinExistence type="predicted"/>
<comment type="caution">
    <text evidence="1">The sequence shown here is derived from an EMBL/GenBank/DDBJ whole genome shotgun (WGS) entry which is preliminary data.</text>
</comment>
<accession>A0A6L3ASB0</accession>
<dbReference type="AlphaFoldDB" id="A0A6L3ASB0"/>
<reference evidence="1 2" key="1">
    <citation type="submission" date="2018-07" db="EMBL/GenBank/DDBJ databases">
        <title>Genome sequence of Roseomonas fauriae ATCC 49958.</title>
        <authorList>
            <person name="Sant'Anna F.H."/>
            <person name="Baldani J.I."/>
            <person name="Zilli J.E."/>
            <person name="Reis V.M."/>
            <person name="Hartmann A."/>
            <person name="Cruz L."/>
            <person name="de Souza E.M."/>
            <person name="de Oliveira Pedrosa F."/>
            <person name="Passaglia L.M.P."/>
        </authorList>
    </citation>
    <scope>NUCLEOTIDE SEQUENCE [LARGE SCALE GENOMIC DNA]</scope>
    <source>
        <strain evidence="1 2">ATCC 49958</strain>
    </source>
</reference>
<evidence type="ECO:0000313" key="2">
    <source>
        <dbReference type="Proteomes" id="UP000476837"/>
    </source>
</evidence>
<dbReference type="Proteomes" id="UP000476837">
    <property type="component" value="Unassembled WGS sequence"/>
</dbReference>